<accession>A0A7K7FKU8</accession>
<reference evidence="1 2" key="1">
    <citation type="submission" date="2019-09" db="EMBL/GenBank/DDBJ databases">
        <title>Bird 10,000 Genomes (B10K) Project - Family phase.</title>
        <authorList>
            <person name="Zhang G."/>
        </authorList>
    </citation>
    <scope>NUCLEOTIDE SEQUENCE [LARGE SCALE GENOMIC DNA]</scope>
    <source>
        <strain evidence="1">B10K-UC-030-51</strain>
    </source>
</reference>
<organism evidence="1 2">
    <name type="scientific">Chionis minor</name>
    <name type="common">Black-faced sheathbill</name>
    <dbReference type="NCBI Taxonomy" id="227182"/>
    <lineage>
        <taxon>Eukaryota</taxon>
        <taxon>Metazoa</taxon>
        <taxon>Chordata</taxon>
        <taxon>Craniata</taxon>
        <taxon>Vertebrata</taxon>
        <taxon>Euteleostomi</taxon>
        <taxon>Archelosauria</taxon>
        <taxon>Archosauria</taxon>
        <taxon>Dinosauria</taxon>
        <taxon>Saurischia</taxon>
        <taxon>Theropoda</taxon>
        <taxon>Coelurosauria</taxon>
        <taxon>Aves</taxon>
        <taxon>Neognathae</taxon>
        <taxon>Neoaves</taxon>
        <taxon>Charadriiformes</taxon>
        <taxon>Chionididae</taxon>
        <taxon>Chionis</taxon>
    </lineage>
</organism>
<dbReference type="Gene3D" id="1.10.287.210">
    <property type="match status" value="1"/>
</dbReference>
<dbReference type="InterPro" id="IPR018154">
    <property type="entry name" value="TLV/ENV_coat_polyprotein"/>
</dbReference>
<feature type="non-terminal residue" evidence="1">
    <location>
        <position position="1"/>
    </location>
</feature>
<sequence>NLNRIIRLQAVVEIIANETAHALDLLLDQATQMKTAILQHRLVLDYLLAKEGGVCSTL</sequence>
<evidence type="ECO:0000313" key="2">
    <source>
        <dbReference type="Proteomes" id="UP000557271"/>
    </source>
</evidence>
<name>A0A7K7FKU8_CHIMN</name>
<protein>
    <submittedName>
        <fullName evidence="1">ENR1 protein</fullName>
    </submittedName>
</protein>
<dbReference type="SUPFAM" id="SSF58069">
    <property type="entry name" value="Virus ectodomain"/>
    <property type="match status" value="1"/>
</dbReference>
<comment type="caution">
    <text evidence="1">The sequence shown here is derived from an EMBL/GenBank/DDBJ whole genome shotgun (WGS) entry which is preliminary data.</text>
</comment>
<feature type="non-terminal residue" evidence="1">
    <location>
        <position position="58"/>
    </location>
</feature>
<proteinExistence type="predicted"/>
<dbReference type="PANTHER" id="PTHR10424">
    <property type="entry name" value="VIRAL ENVELOPE PROTEIN"/>
    <property type="match status" value="1"/>
</dbReference>
<dbReference type="EMBL" id="VZSF01006987">
    <property type="protein sequence ID" value="NWY57923.1"/>
    <property type="molecule type" value="Genomic_DNA"/>
</dbReference>
<dbReference type="OrthoDB" id="9950230at2759"/>
<keyword evidence="2" id="KW-1185">Reference proteome</keyword>
<dbReference type="AlphaFoldDB" id="A0A7K7FKU8"/>
<evidence type="ECO:0000313" key="1">
    <source>
        <dbReference type="EMBL" id="NWY57923.1"/>
    </source>
</evidence>
<dbReference type="Proteomes" id="UP000557271">
    <property type="component" value="Unassembled WGS sequence"/>
</dbReference>
<dbReference type="PANTHER" id="PTHR10424:SF68">
    <property type="entry name" value="ENDOGENOUS RETROVIRUS GROUP 3 MEMBER 1 ENV POLYPROTEIN"/>
    <property type="match status" value="1"/>
</dbReference>
<gene>
    <name evidence="1" type="primary">Erv31_1</name>
    <name evidence="1" type="ORF">CHIMIN_R15542</name>
</gene>